<dbReference type="GO" id="GO:0046040">
    <property type="term" value="P:IMP metabolic process"/>
    <property type="evidence" value="ECO:0007669"/>
    <property type="project" value="TreeGrafter"/>
</dbReference>
<dbReference type="EMBL" id="RCZM01000003">
    <property type="protein sequence ID" value="TPG17161.1"/>
    <property type="molecule type" value="Genomic_DNA"/>
</dbReference>
<feature type="active site" description="Proton donor" evidence="7">
    <location>
        <position position="231"/>
    </location>
</feature>
<dbReference type="UniPathway" id="UPA00075">
    <property type="reaction ID" value="UER00335"/>
</dbReference>
<dbReference type="InterPro" id="IPR042111">
    <property type="entry name" value="Adenylosuccinate_synth_dom3"/>
</dbReference>
<dbReference type="GO" id="GO:0005737">
    <property type="term" value="C:cytoplasm"/>
    <property type="evidence" value="ECO:0007669"/>
    <property type="project" value="UniProtKB-SubCell"/>
</dbReference>
<proteinExistence type="inferred from homology"/>
<dbReference type="Pfam" id="PF00709">
    <property type="entry name" value="Adenylsucc_synt"/>
    <property type="match status" value="2"/>
</dbReference>
<protein>
    <recommendedName>
        <fullName evidence="7">Adenylosuccinate synthetase</fullName>
        <shortName evidence="7">AMPSase</shortName>
        <shortName evidence="7">AdSS</shortName>
        <ecNumber evidence="7">6.3.4.4</ecNumber>
    </recommendedName>
    <alternativeName>
        <fullName evidence="7">IMP--aspartate ligase</fullName>
    </alternativeName>
</protein>
<dbReference type="PANTHER" id="PTHR11846:SF0">
    <property type="entry name" value="ADENYLOSUCCINATE SYNTHETASE"/>
    <property type="match status" value="1"/>
</dbReference>
<feature type="binding site" description="in other chain" evidence="7">
    <location>
        <begin position="228"/>
        <end position="231"/>
    </location>
    <ligand>
        <name>IMP</name>
        <dbReference type="ChEBI" id="CHEBI:58053"/>
        <note>ligand shared between dimeric partners</note>
    </ligand>
</feature>
<dbReference type="SMART" id="SM00788">
    <property type="entry name" value="Adenylsucc_synt"/>
    <property type="match status" value="1"/>
</dbReference>
<evidence type="ECO:0000256" key="3">
    <source>
        <dbReference type="ARBA" id="ARBA00022741"/>
    </source>
</evidence>
<keyword evidence="7" id="KW-0963">Cytoplasm</keyword>
<evidence type="ECO:0000256" key="5">
    <source>
        <dbReference type="ARBA" id="ARBA00022842"/>
    </source>
</evidence>
<feature type="binding site" description="in other chain" evidence="7">
    <location>
        <position position="310"/>
    </location>
    <ligand>
        <name>IMP</name>
        <dbReference type="ChEBI" id="CHEBI:58053"/>
        <note>ligand shared between dimeric partners</note>
    </ligand>
</feature>
<dbReference type="InterPro" id="IPR027417">
    <property type="entry name" value="P-loop_NTPase"/>
</dbReference>
<dbReference type="Gene3D" id="3.40.50.300">
    <property type="entry name" value="P-loop containing nucleotide triphosphate hydrolases"/>
    <property type="match status" value="1"/>
</dbReference>
<keyword evidence="4 7" id="KW-0658">Purine biosynthesis</keyword>
<organism evidence="8 9">
    <name type="scientific">Pedococcus bigeumensis</name>
    <dbReference type="NCBI Taxonomy" id="433644"/>
    <lineage>
        <taxon>Bacteria</taxon>
        <taxon>Bacillati</taxon>
        <taxon>Actinomycetota</taxon>
        <taxon>Actinomycetes</taxon>
        <taxon>Micrococcales</taxon>
        <taxon>Intrasporangiaceae</taxon>
        <taxon>Pedococcus</taxon>
    </lineage>
</organism>
<comment type="cofactor">
    <cofactor evidence="7">
        <name>Mg(2+)</name>
        <dbReference type="ChEBI" id="CHEBI:18420"/>
    </cofactor>
    <text evidence="7">Binds 1 Mg(2+) ion per subunit.</text>
</comment>
<comment type="caution">
    <text evidence="8">The sequence shown here is derived from an EMBL/GenBank/DDBJ whole genome shotgun (WGS) entry which is preliminary data.</text>
</comment>
<dbReference type="AlphaFoldDB" id="A0A502CZH7"/>
<comment type="catalytic activity">
    <reaction evidence="7">
        <text>IMP + L-aspartate + GTP = N(6)-(1,2-dicarboxyethyl)-AMP + GDP + phosphate + 2 H(+)</text>
        <dbReference type="Rhea" id="RHEA:15753"/>
        <dbReference type="ChEBI" id="CHEBI:15378"/>
        <dbReference type="ChEBI" id="CHEBI:29991"/>
        <dbReference type="ChEBI" id="CHEBI:37565"/>
        <dbReference type="ChEBI" id="CHEBI:43474"/>
        <dbReference type="ChEBI" id="CHEBI:57567"/>
        <dbReference type="ChEBI" id="CHEBI:58053"/>
        <dbReference type="ChEBI" id="CHEBI:58189"/>
        <dbReference type="EC" id="6.3.4.4"/>
    </reaction>
</comment>
<dbReference type="Proteomes" id="UP000317722">
    <property type="component" value="Unassembled WGS sequence"/>
</dbReference>
<dbReference type="RefSeq" id="WP_140740117.1">
    <property type="nucleotide sequence ID" value="NZ_RCZM01000003.1"/>
</dbReference>
<keyword evidence="9" id="KW-1185">Reference proteome</keyword>
<dbReference type="GO" id="GO:0004019">
    <property type="term" value="F:adenylosuccinate synthase activity"/>
    <property type="evidence" value="ECO:0007669"/>
    <property type="project" value="UniProtKB-UniRule"/>
</dbReference>
<feature type="binding site" evidence="7">
    <location>
        <position position="230"/>
    </location>
    <ligand>
        <name>Mg(2+)</name>
        <dbReference type="ChEBI" id="CHEBI:18420"/>
    </ligand>
</feature>
<feature type="binding site" evidence="7">
    <location>
        <begin position="230"/>
        <end position="232"/>
    </location>
    <ligand>
        <name>GTP</name>
        <dbReference type="ChEBI" id="CHEBI:37565"/>
    </ligand>
</feature>
<dbReference type="OrthoDB" id="9806903at2"/>
<keyword evidence="1 7" id="KW-0436">Ligase</keyword>
<dbReference type="InterPro" id="IPR001114">
    <property type="entry name" value="Adenylosuccinate_synthetase"/>
</dbReference>
<dbReference type="EC" id="6.3.4.4" evidence="7"/>
<name>A0A502CZH7_9MICO</name>
<comment type="function">
    <text evidence="7">Plays an important role in the de novo pathway of purine nucleotide biosynthesis. Catalyzes the first committed step in the biosynthesis of AMP from IMP.</text>
</comment>
<keyword evidence="3 7" id="KW-0547">Nucleotide-binding</keyword>
<evidence type="ECO:0000313" key="8">
    <source>
        <dbReference type="EMBL" id="TPG17161.1"/>
    </source>
</evidence>
<comment type="pathway">
    <text evidence="7">Purine metabolism; AMP biosynthesis via de novo pathway; AMP from IMP: step 1/2.</text>
</comment>
<evidence type="ECO:0000256" key="4">
    <source>
        <dbReference type="ARBA" id="ARBA00022755"/>
    </source>
</evidence>
<dbReference type="Gene3D" id="3.40.440.10">
    <property type="entry name" value="Adenylosuccinate Synthetase, subunit A, domain 1"/>
    <property type="match status" value="2"/>
</dbReference>
<comment type="caution">
    <text evidence="7">Lacks conserved residue(s) required for the propagation of feature annotation.</text>
</comment>
<dbReference type="GO" id="GO:0000287">
    <property type="term" value="F:magnesium ion binding"/>
    <property type="evidence" value="ECO:0007669"/>
    <property type="project" value="UniProtKB-UniRule"/>
</dbReference>
<evidence type="ECO:0000256" key="2">
    <source>
        <dbReference type="ARBA" id="ARBA00022723"/>
    </source>
</evidence>
<keyword evidence="6 7" id="KW-0342">GTP-binding</keyword>
<sequence>MARNIVVLSGPVAAGKSSLAAGLKVEYSARVVRTRLLLQERFAALHQAGDLNERRALQEFGEHLDGQDGGAWLAEDVTTVAQGDEPLVVIDSVRVLGQIEALRERFGRRVWHVHLFSSDVGELADRYDRRRTESELHELGSYRAVQENRTESEVPSLAQHADLVLDTHRNTQADILVRCAARLGLLADLDAALVDILVGGEYGSEGKGNLAFYLAPEYDLLMRVGGPNAGHQVPTPETNTHRSIPSGASANQRARLLIGPGAVISPRVLFEEFAETGVDPRRLIIDPQAMVITPEDVAAEKRLKAAIGSTGQGVGQAAARRILGRDGDRSILAEGCEDLKPFLGSARQVLAETFAAGQRVLLEGTQGTGLSLFHGQYPHVTSRDTTAAGVLSEAGISSRRVRRTIVAFRTYPIRVGGPSGPMGGKELTWEDIASRSGLPRDVIVERGSVSNNQRRVAEFDWTLLRWAADVNGATDIAITFVDYLDKENQNAYRFDQLTSETIQFLEEVERVAGAPVSLISTKFSTRAVIDRRDWRGHVLT</sequence>
<keyword evidence="5 7" id="KW-0460">Magnesium</keyword>
<evidence type="ECO:0000313" key="9">
    <source>
        <dbReference type="Proteomes" id="UP000317722"/>
    </source>
</evidence>
<reference evidence="8 9" key="1">
    <citation type="journal article" date="2019" name="Environ. Microbiol.">
        <title>Species interactions and distinct microbial communities in high Arctic permafrost affected cryosols are associated with the CH4 and CO2 gas fluxes.</title>
        <authorList>
            <person name="Altshuler I."/>
            <person name="Hamel J."/>
            <person name="Turney S."/>
            <person name="Magnuson E."/>
            <person name="Levesque R."/>
            <person name="Greer C."/>
            <person name="Whyte L.G."/>
        </authorList>
    </citation>
    <scope>NUCLEOTIDE SEQUENCE [LARGE SCALE GENOMIC DNA]</scope>
    <source>
        <strain evidence="8 9">S9.3A</strain>
    </source>
</reference>
<dbReference type="PANTHER" id="PTHR11846">
    <property type="entry name" value="ADENYLOSUCCINATE SYNTHETASE"/>
    <property type="match status" value="1"/>
</dbReference>
<feature type="binding site" evidence="7">
    <location>
        <position position="454"/>
    </location>
    <ligand>
        <name>GTP</name>
        <dbReference type="ChEBI" id="CHEBI:37565"/>
    </ligand>
</feature>
<accession>A0A502CZH7</accession>
<evidence type="ECO:0000256" key="6">
    <source>
        <dbReference type="ARBA" id="ARBA00023134"/>
    </source>
</evidence>
<evidence type="ECO:0000256" key="1">
    <source>
        <dbReference type="ARBA" id="ARBA00022598"/>
    </source>
</evidence>
<evidence type="ECO:0000256" key="7">
    <source>
        <dbReference type="HAMAP-Rule" id="MF_00011"/>
    </source>
</evidence>
<comment type="subunit">
    <text evidence="7">Homodimer.</text>
</comment>
<dbReference type="GO" id="GO:0044208">
    <property type="term" value="P:'de novo' AMP biosynthetic process"/>
    <property type="evidence" value="ECO:0007669"/>
    <property type="project" value="UniProtKB-UniRule"/>
</dbReference>
<comment type="subcellular location">
    <subcellularLocation>
        <location evidence="7">Cytoplasm</location>
    </subcellularLocation>
</comment>
<keyword evidence="2 7" id="KW-0479">Metal-binding</keyword>
<dbReference type="HAMAP" id="MF_00011">
    <property type="entry name" value="Adenylosucc_synth"/>
    <property type="match status" value="1"/>
</dbReference>
<dbReference type="Gene3D" id="3.90.170.10">
    <property type="entry name" value="Adenylosuccinate Synthetase, subunit A, domain 3"/>
    <property type="match status" value="1"/>
</dbReference>
<gene>
    <name evidence="7" type="primary">purA</name>
    <name evidence="8" type="ORF">EAH86_10385</name>
</gene>
<dbReference type="GO" id="GO:0005525">
    <property type="term" value="F:GTP binding"/>
    <property type="evidence" value="ECO:0007669"/>
    <property type="project" value="UniProtKB-UniRule"/>
</dbReference>
<feature type="binding site" description="in other chain" evidence="7">
    <location>
        <position position="381"/>
    </location>
    <ligand>
        <name>IMP</name>
        <dbReference type="ChEBI" id="CHEBI:58053"/>
        <note>ligand shared between dimeric partners</note>
    </ligand>
</feature>
<dbReference type="SUPFAM" id="SSF52540">
    <property type="entry name" value="P-loop containing nucleoside triphosphate hydrolases"/>
    <property type="match status" value="2"/>
</dbReference>
<feature type="binding site" evidence="7">
    <location>
        <begin position="480"/>
        <end position="482"/>
    </location>
    <ligand>
        <name>GTP</name>
        <dbReference type="ChEBI" id="CHEBI:37565"/>
    </ligand>
</feature>
<feature type="binding site" description="in other chain" evidence="7">
    <location>
        <position position="366"/>
    </location>
    <ligand>
        <name>IMP</name>
        <dbReference type="ChEBI" id="CHEBI:58053"/>
        <note>ligand shared between dimeric partners</note>
    </ligand>
</feature>
<dbReference type="InterPro" id="IPR042109">
    <property type="entry name" value="Adenylosuccinate_synth_dom1"/>
</dbReference>
<comment type="similarity">
    <text evidence="7">Belongs to the adenylosuccinate synthetase family.</text>
</comment>